<dbReference type="SUPFAM" id="SSF57903">
    <property type="entry name" value="FYVE/PHD zinc finger"/>
    <property type="match status" value="1"/>
</dbReference>
<dbReference type="InterPro" id="IPR019787">
    <property type="entry name" value="Znf_PHD-finger"/>
</dbReference>
<feature type="region of interest" description="Disordered" evidence="8">
    <location>
        <begin position="92"/>
        <end position="117"/>
    </location>
</feature>
<evidence type="ECO:0000259" key="11">
    <source>
        <dbReference type="PROSITE" id="PS51414"/>
    </source>
</evidence>
<name>A0A7J7EJF8_DICBM</name>
<dbReference type="InterPro" id="IPR010919">
    <property type="entry name" value="SAND-like_dom_sf"/>
</dbReference>
<dbReference type="Gene3D" id="1.20.920.10">
    <property type="entry name" value="Bromodomain-like"/>
    <property type="match status" value="1"/>
</dbReference>
<dbReference type="GO" id="GO:0000981">
    <property type="term" value="F:DNA-binding transcription factor activity, RNA polymerase II-specific"/>
    <property type="evidence" value="ECO:0007669"/>
    <property type="project" value="TreeGrafter"/>
</dbReference>
<dbReference type="GO" id="GO:0031981">
    <property type="term" value="C:nuclear lumen"/>
    <property type="evidence" value="ECO:0007669"/>
    <property type="project" value="UniProtKB-ARBA"/>
</dbReference>
<sequence length="1016" mass="114181">MVDSQFPWTWGWTPSLLPSVPRSRAGSRLAAHTPQPPNALGTLQVSKGGERLQPCLQLPARSAPNTFTFLFSEAWPLLHVAKYRLPVSSTSVSLPFSRSSRSDPGPSPEPGKGQEQVADNIKCFPKRMFTMTRDLEEALLQHFICQKLEISYAIYKPFPFFEALRDSSFITERMYRESLEACSNLVPVSRVAYNILTKLETTFNLSLLQMLFSQINLREYPNLMKILKSFTRVVTSYGGWSRTTPILTEVAANPAEGSSRQALLLLPPPQRPPPSRPPSAPRVGEPRASTQHSAEILGEPPSSSGPAVSPPRVIQEGRITPVSSDNLTPQIEDKEDTQEMPRAPSGPVPVIRDDSPEPTDPKEPQKASSTPPTKKGAASPRHGIQKKLQVVDQATQRKDGNLKVVTRLQKARTGCAQTFGPEEVSDDTSERKEGRRPQEPPSTPPGIMHDPTDSGTQLSLGKSPGEKRAASPGHGIQEKLQVVDQATRRKDDSTRNSKVMPRVQKARTRCAQTSGREGEAGGGIFHLNAQCGRISGDASEMKEEKPKDETVDFQSSKLPVTCGEAKGILYKEKLKQGASEKCIQNEEGVWFTPKEFENEGQRAHSKNWKRSVHCRGMTLEQLLKKRLLHCPPRKSLKRERENSKECEVCCRGGPLLCCDTCPRAFHEDCHIPPAEAERSLWSCTFCRMKESSGNQQCHREPEVLEGQMQPEEQLKCEFLLLKAYCHPQSSFFAETPHNIRAYGEPFKEAMWLDLVKERLTEKVYTEAWFVRDMRLIFRNHKTFYKASNFGQVGLDLEAEFEKDLKEVLIFREADENVHINYFNFIQLYVIILLFLHYINYLFGQISCNLKVSTTISSVAVKTKTPIPGTISPFGSILLLHCSPGFQTISTHKSWMIPEIQPWKIHSRSWEGMVSWSSTPALGRRRQLAISIWSEHLSQMLSKLWQSQALTSHRQHGGLKQEVSGEDSDPDLDTRPECQQERVAAGPGYQLTPELICHMRWDSVCSVCSMWNEGLTH</sequence>
<dbReference type="CDD" id="cd05501">
    <property type="entry name" value="Bromo_SP100C_like"/>
    <property type="match status" value="1"/>
</dbReference>
<feature type="compositionally biased region" description="Pro residues" evidence="8">
    <location>
        <begin position="266"/>
        <end position="280"/>
    </location>
</feature>
<dbReference type="SMART" id="SM00258">
    <property type="entry name" value="SAND"/>
    <property type="match status" value="1"/>
</dbReference>
<evidence type="ECO:0000256" key="6">
    <source>
        <dbReference type="ARBA" id="ARBA00023125"/>
    </source>
</evidence>
<keyword evidence="6" id="KW-0238">DNA-binding</keyword>
<dbReference type="InterPro" id="IPR036427">
    <property type="entry name" value="Bromodomain-like_sf"/>
</dbReference>
<dbReference type="PANTHER" id="PTHR46386:SF7">
    <property type="entry name" value="SP110 NUCLEAR BODY PROTEIN"/>
    <property type="match status" value="1"/>
</dbReference>
<dbReference type="Pfam" id="PF01342">
    <property type="entry name" value="SAND"/>
    <property type="match status" value="1"/>
</dbReference>
<feature type="compositionally biased region" description="Basic and acidic residues" evidence="8">
    <location>
        <begin position="486"/>
        <end position="495"/>
    </location>
</feature>
<protein>
    <recommendedName>
        <fullName evidence="14">Sp110 nuclear body protein</fullName>
    </recommendedName>
</protein>
<keyword evidence="4" id="KW-0862">Zinc</keyword>
<proteinExistence type="predicted"/>
<dbReference type="GO" id="GO:0008270">
    <property type="term" value="F:zinc ion binding"/>
    <property type="evidence" value="ECO:0007669"/>
    <property type="project" value="UniProtKB-KW"/>
</dbReference>
<evidence type="ECO:0008006" key="14">
    <source>
        <dbReference type="Google" id="ProtNLM"/>
    </source>
</evidence>
<dbReference type="Pfam" id="PF03172">
    <property type="entry name" value="HSR"/>
    <property type="match status" value="1"/>
</dbReference>
<evidence type="ECO:0000256" key="3">
    <source>
        <dbReference type="ARBA" id="ARBA00022771"/>
    </source>
</evidence>
<evidence type="ECO:0000259" key="10">
    <source>
        <dbReference type="PROSITE" id="PS50864"/>
    </source>
</evidence>
<feature type="region of interest" description="Disordered" evidence="8">
    <location>
        <begin position="954"/>
        <end position="974"/>
    </location>
</feature>
<dbReference type="Gene3D" id="3.10.390.10">
    <property type="entry name" value="SAND domain-like"/>
    <property type="match status" value="1"/>
</dbReference>
<dbReference type="GO" id="GO:0003677">
    <property type="term" value="F:DNA binding"/>
    <property type="evidence" value="ECO:0007669"/>
    <property type="project" value="UniProtKB-KW"/>
</dbReference>
<keyword evidence="5" id="KW-0103">Bromodomain</keyword>
<dbReference type="PANTHER" id="PTHR46386">
    <property type="entry name" value="NUCLEAR BODY PROTEIN SP140"/>
    <property type="match status" value="1"/>
</dbReference>
<feature type="region of interest" description="Disordered" evidence="8">
    <location>
        <begin position="264"/>
        <end position="523"/>
    </location>
</feature>
<dbReference type="SMART" id="SM00297">
    <property type="entry name" value="BROMO"/>
    <property type="match status" value="1"/>
</dbReference>
<keyword evidence="3 7" id="KW-0863">Zinc-finger</keyword>
<dbReference type="AlphaFoldDB" id="A0A7J7EJF8"/>
<dbReference type="SUPFAM" id="SSF63763">
    <property type="entry name" value="SAND domain-like"/>
    <property type="match status" value="1"/>
</dbReference>
<dbReference type="InterPro" id="IPR019786">
    <property type="entry name" value="Zinc_finger_PHD-type_CS"/>
</dbReference>
<feature type="domain" description="PHD-type" evidence="9">
    <location>
        <begin position="643"/>
        <end position="689"/>
    </location>
</feature>
<dbReference type="InterPro" id="IPR043563">
    <property type="entry name" value="Sp110/Sp140/Sp140L-like"/>
</dbReference>
<dbReference type="SMART" id="SM00249">
    <property type="entry name" value="PHD"/>
    <property type="match status" value="1"/>
</dbReference>
<organism evidence="12 13">
    <name type="scientific">Diceros bicornis minor</name>
    <name type="common">South-central black rhinoceros</name>
    <dbReference type="NCBI Taxonomy" id="77932"/>
    <lineage>
        <taxon>Eukaryota</taxon>
        <taxon>Metazoa</taxon>
        <taxon>Chordata</taxon>
        <taxon>Craniata</taxon>
        <taxon>Vertebrata</taxon>
        <taxon>Euteleostomi</taxon>
        <taxon>Mammalia</taxon>
        <taxon>Eutheria</taxon>
        <taxon>Laurasiatheria</taxon>
        <taxon>Perissodactyla</taxon>
        <taxon>Rhinocerotidae</taxon>
        <taxon>Diceros</taxon>
    </lineage>
</organism>
<dbReference type="Proteomes" id="UP000551758">
    <property type="component" value="Unassembled WGS sequence"/>
</dbReference>
<dbReference type="InterPro" id="IPR011011">
    <property type="entry name" value="Znf_FYVE_PHD"/>
</dbReference>
<gene>
    <name evidence="12" type="ORF">HPG69_019059</name>
</gene>
<evidence type="ECO:0000256" key="5">
    <source>
        <dbReference type="ARBA" id="ARBA00023117"/>
    </source>
</evidence>
<dbReference type="CDD" id="cd15626">
    <property type="entry name" value="PHD_SP110_140"/>
    <property type="match status" value="1"/>
</dbReference>
<evidence type="ECO:0000259" key="9">
    <source>
        <dbReference type="PROSITE" id="PS50016"/>
    </source>
</evidence>
<feature type="compositionally biased region" description="Basic and acidic residues" evidence="8">
    <location>
        <begin position="428"/>
        <end position="438"/>
    </location>
</feature>
<dbReference type="InterPro" id="IPR000770">
    <property type="entry name" value="SAND_dom"/>
</dbReference>
<evidence type="ECO:0000313" key="13">
    <source>
        <dbReference type="Proteomes" id="UP000551758"/>
    </source>
</evidence>
<dbReference type="PROSITE" id="PS50864">
    <property type="entry name" value="SAND"/>
    <property type="match status" value="1"/>
</dbReference>
<dbReference type="PROSITE" id="PS50016">
    <property type="entry name" value="ZF_PHD_2"/>
    <property type="match status" value="1"/>
</dbReference>
<feature type="compositionally biased region" description="Low complexity" evidence="8">
    <location>
        <begin position="300"/>
        <end position="311"/>
    </location>
</feature>
<feature type="domain" description="HSR" evidence="11">
    <location>
        <begin position="119"/>
        <end position="235"/>
    </location>
</feature>
<dbReference type="InterPro" id="IPR013083">
    <property type="entry name" value="Znf_RING/FYVE/PHD"/>
</dbReference>
<feature type="compositionally biased region" description="Low complexity" evidence="8">
    <location>
        <begin position="92"/>
        <end position="104"/>
    </location>
</feature>
<evidence type="ECO:0000256" key="8">
    <source>
        <dbReference type="SAM" id="MobiDB-lite"/>
    </source>
</evidence>
<dbReference type="PROSITE" id="PS01359">
    <property type="entry name" value="ZF_PHD_1"/>
    <property type="match status" value="1"/>
</dbReference>
<dbReference type="InterPro" id="IPR001965">
    <property type="entry name" value="Znf_PHD"/>
</dbReference>
<keyword evidence="1" id="KW-0597">Phosphoprotein</keyword>
<dbReference type="SUPFAM" id="SSF47370">
    <property type="entry name" value="Bromodomain"/>
    <property type="match status" value="1"/>
</dbReference>
<dbReference type="InterPro" id="IPR004865">
    <property type="entry name" value="HSR_dom"/>
</dbReference>
<keyword evidence="13" id="KW-1185">Reference proteome</keyword>
<feature type="domain" description="SAND" evidence="10">
    <location>
        <begin position="548"/>
        <end position="629"/>
    </location>
</feature>
<keyword evidence="2" id="KW-0479">Metal-binding</keyword>
<feature type="compositionally biased region" description="Basic and acidic residues" evidence="8">
    <location>
        <begin position="351"/>
        <end position="365"/>
    </location>
</feature>
<reference evidence="12 13" key="1">
    <citation type="journal article" date="2020" name="Mol. Biol. Evol.">
        <title>Interspecific Gene Flow and the Evolution of Specialization in Black and White Rhinoceros.</title>
        <authorList>
            <person name="Moodley Y."/>
            <person name="Westbury M.V."/>
            <person name="Russo I.M."/>
            <person name="Gopalakrishnan S."/>
            <person name="Rakotoarivelo A."/>
            <person name="Olsen R.A."/>
            <person name="Prost S."/>
            <person name="Tunstall T."/>
            <person name="Ryder O.A."/>
            <person name="Dalen L."/>
            <person name="Bruford M.W."/>
        </authorList>
    </citation>
    <scope>NUCLEOTIDE SEQUENCE [LARGE SCALE GENOMIC DNA]</scope>
    <source>
        <strain evidence="12">SBR-YM</strain>
        <tissue evidence="12">Skin</tissue>
    </source>
</reference>
<evidence type="ECO:0000256" key="4">
    <source>
        <dbReference type="ARBA" id="ARBA00022833"/>
    </source>
</evidence>
<dbReference type="FunFam" id="1.20.920.10:FF:000028">
    <property type="entry name" value="Nuclear autoantigen Sp-100"/>
    <property type="match status" value="1"/>
</dbReference>
<evidence type="ECO:0000256" key="7">
    <source>
        <dbReference type="PROSITE-ProRule" id="PRU00146"/>
    </source>
</evidence>
<dbReference type="PROSITE" id="PS51414">
    <property type="entry name" value="HSR"/>
    <property type="match status" value="1"/>
</dbReference>
<dbReference type="FunFam" id="3.30.40.10:FF:000294">
    <property type="entry name" value="Nuclear autoantigen Sp-100"/>
    <property type="match status" value="1"/>
</dbReference>
<comment type="caution">
    <text evidence="12">The sequence shown here is derived from an EMBL/GenBank/DDBJ whole genome shotgun (WGS) entry which is preliminary data.</text>
</comment>
<evidence type="ECO:0000313" key="12">
    <source>
        <dbReference type="EMBL" id="KAF5915827.1"/>
    </source>
</evidence>
<accession>A0A7J7EJF8</accession>
<dbReference type="Gene3D" id="3.30.40.10">
    <property type="entry name" value="Zinc/RING finger domain, C3HC4 (zinc finger)"/>
    <property type="match status" value="1"/>
</dbReference>
<evidence type="ECO:0000256" key="2">
    <source>
        <dbReference type="ARBA" id="ARBA00022723"/>
    </source>
</evidence>
<dbReference type="InterPro" id="IPR001487">
    <property type="entry name" value="Bromodomain"/>
</dbReference>
<dbReference type="InterPro" id="IPR030411">
    <property type="entry name" value="Sp140_Bromo"/>
</dbReference>
<evidence type="ECO:0000256" key="1">
    <source>
        <dbReference type="ARBA" id="ARBA00022553"/>
    </source>
</evidence>
<dbReference type="EMBL" id="JACDTQ010002747">
    <property type="protein sequence ID" value="KAF5915827.1"/>
    <property type="molecule type" value="Genomic_DNA"/>
</dbReference>